<name>A0A814MDL4_9BILA</name>
<organism evidence="1 2">
    <name type="scientific">Brachionus calyciflorus</name>
    <dbReference type="NCBI Taxonomy" id="104777"/>
    <lineage>
        <taxon>Eukaryota</taxon>
        <taxon>Metazoa</taxon>
        <taxon>Spiralia</taxon>
        <taxon>Gnathifera</taxon>
        <taxon>Rotifera</taxon>
        <taxon>Eurotatoria</taxon>
        <taxon>Monogononta</taxon>
        <taxon>Pseudotrocha</taxon>
        <taxon>Ploima</taxon>
        <taxon>Brachionidae</taxon>
        <taxon>Brachionus</taxon>
    </lineage>
</organism>
<proteinExistence type="predicted"/>
<dbReference type="AlphaFoldDB" id="A0A814MDL4"/>
<keyword evidence="2" id="KW-1185">Reference proteome</keyword>
<reference evidence="1" key="1">
    <citation type="submission" date="2021-02" db="EMBL/GenBank/DDBJ databases">
        <authorList>
            <person name="Nowell W R."/>
        </authorList>
    </citation>
    <scope>NUCLEOTIDE SEQUENCE</scope>
    <source>
        <strain evidence="1">Ploen Becks lab</strain>
    </source>
</reference>
<dbReference type="EMBL" id="CAJNOC010006313">
    <property type="protein sequence ID" value="CAF1075118.1"/>
    <property type="molecule type" value="Genomic_DNA"/>
</dbReference>
<comment type="caution">
    <text evidence="1">The sequence shown here is derived from an EMBL/GenBank/DDBJ whole genome shotgun (WGS) entry which is preliminary data.</text>
</comment>
<dbReference type="Proteomes" id="UP000663879">
    <property type="component" value="Unassembled WGS sequence"/>
</dbReference>
<dbReference type="Gene3D" id="1.10.10.60">
    <property type="entry name" value="Homeodomain-like"/>
    <property type="match status" value="1"/>
</dbReference>
<evidence type="ECO:0000313" key="2">
    <source>
        <dbReference type="Proteomes" id="UP000663879"/>
    </source>
</evidence>
<sequence length="80" mass="9474">MMHAQVFARTNPYGSEKFNKMILEPQTSTPLKIPSNFLVNSEQMVQQEFKDNQKSTRFLSNRAVALLNKWFMENRDYPYP</sequence>
<evidence type="ECO:0000313" key="1">
    <source>
        <dbReference type="EMBL" id="CAF1075118.1"/>
    </source>
</evidence>
<accession>A0A814MDL4</accession>
<feature type="non-terminal residue" evidence="1">
    <location>
        <position position="80"/>
    </location>
</feature>
<protein>
    <submittedName>
        <fullName evidence="1">Uncharacterized protein</fullName>
    </submittedName>
</protein>
<gene>
    <name evidence="1" type="ORF">OXX778_LOCUS19924</name>
</gene>